<protein>
    <submittedName>
        <fullName evidence="1">Uncharacterized protein</fullName>
    </submittedName>
</protein>
<dbReference type="AlphaFoldDB" id="A0A1I0L930"/>
<gene>
    <name evidence="1" type="ORF">SAMN05443639_12161</name>
</gene>
<sequence>MALATTTACPHSFGREGTIDRAVHKDLMDRLRINCTEDELEAFCEAPVSELCLKNCGSPDGK</sequence>
<dbReference type="Proteomes" id="UP000199181">
    <property type="component" value="Unassembled WGS sequence"/>
</dbReference>
<evidence type="ECO:0000313" key="2">
    <source>
        <dbReference type="Proteomes" id="UP000199181"/>
    </source>
</evidence>
<name>A0A1I0L930_9BACT</name>
<evidence type="ECO:0000313" key="1">
    <source>
        <dbReference type="EMBL" id="SEU35899.1"/>
    </source>
</evidence>
<accession>A0A1I0L930</accession>
<proteinExistence type="predicted"/>
<organism evidence="1 2">
    <name type="scientific">Stigmatella erecta</name>
    <dbReference type="NCBI Taxonomy" id="83460"/>
    <lineage>
        <taxon>Bacteria</taxon>
        <taxon>Pseudomonadati</taxon>
        <taxon>Myxococcota</taxon>
        <taxon>Myxococcia</taxon>
        <taxon>Myxococcales</taxon>
        <taxon>Cystobacterineae</taxon>
        <taxon>Archangiaceae</taxon>
        <taxon>Stigmatella</taxon>
    </lineage>
</organism>
<reference evidence="2" key="1">
    <citation type="submission" date="2016-10" db="EMBL/GenBank/DDBJ databases">
        <authorList>
            <person name="Varghese N."/>
            <person name="Submissions S."/>
        </authorList>
    </citation>
    <scope>NUCLEOTIDE SEQUENCE [LARGE SCALE GENOMIC DNA]</scope>
    <source>
        <strain evidence="2">DSM 16858</strain>
    </source>
</reference>
<keyword evidence="2" id="KW-1185">Reference proteome</keyword>
<dbReference type="EMBL" id="FOIJ01000021">
    <property type="protein sequence ID" value="SEU35899.1"/>
    <property type="molecule type" value="Genomic_DNA"/>
</dbReference>